<feature type="binding site" evidence="3">
    <location>
        <position position="258"/>
    </location>
    <ligand>
        <name>Mg(2+)</name>
        <dbReference type="ChEBI" id="CHEBI:18420"/>
        <label>1</label>
    </ligand>
</feature>
<evidence type="ECO:0000313" key="4">
    <source>
        <dbReference type="EMBL" id="VBB46243.1"/>
    </source>
</evidence>
<dbReference type="EMBL" id="UPXX01000031">
    <property type="protein sequence ID" value="VBB46243.1"/>
    <property type="molecule type" value="Genomic_DNA"/>
</dbReference>
<reference evidence="4" key="1">
    <citation type="submission" date="2018-07" db="EMBL/GenBank/DDBJ databases">
        <authorList>
            <consortium name="Genoscope - CEA"/>
            <person name="William W."/>
        </authorList>
    </citation>
    <scope>NUCLEOTIDE SEQUENCE</scope>
    <source>
        <strain evidence="4">IK1</strain>
    </source>
</reference>
<comment type="similarity">
    <text evidence="1">Belongs to the ADP-ribosylglycohydrolase family.</text>
</comment>
<sequence>MKERSKAAVLASFAGDALALGAHWIYDTDQILKRFGRIENLLGPSPDSFHPTKTKGDFTHYGDQMLVLLESLADLNRFDLRDFSERWRALFNGYEGYVDQATRMTLSRYAEGKTWRDPGSPSNDLAGAARIAPLVCLYADDLDALVASAREQTRMTHADHWTVEGAEFFARVVHAILHGQTPGDAISDVVKEHYTGSAIEKWVQQGRGSVGKESVKAILAFGQSCHAPEAFPGVIHLIEKYPDNLKEALVQGVMGGGDSAGRGMLVGLVLGAHNGMQGVPEAWITGMRRRDHLLRLIEGILAS</sequence>
<dbReference type="Pfam" id="PF03747">
    <property type="entry name" value="ADP_ribosyl_GH"/>
    <property type="match status" value="1"/>
</dbReference>
<protein>
    <submittedName>
        <fullName evidence="4">ADP-ribosylation/Crystallin J1</fullName>
    </submittedName>
</protein>
<dbReference type="GO" id="GO:0046872">
    <property type="term" value="F:metal ion binding"/>
    <property type="evidence" value="ECO:0007669"/>
    <property type="project" value="UniProtKB-KW"/>
</dbReference>
<dbReference type="SUPFAM" id="SSF101478">
    <property type="entry name" value="ADP-ribosylglycohydrolase"/>
    <property type="match status" value="1"/>
</dbReference>
<evidence type="ECO:0000256" key="3">
    <source>
        <dbReference type="PIRSR" id="PIRSR605502-1"/>
    </source>
</evidence>
<dbReference type="Gene3D" id="1.10.4080.10">
    <property type="entry name" value="ADP-ribosylation/Crystallin J1"/>
    <property type="match status" value="1"/>
</dbReference>
<keyword evidence="3" id="KW-0460">Magnesium</keyword>
<organism evidence="4">
    <name type="scientific">Uncultured Desulfatiglans sp</name>
    <dbReference type="NCBI Taxonomy" id="1748965"/>
    <lineage>
        <taxon>Bacteria</taxon>
        <taxon>Pseudomonadati</taxon>
        <taxon>Thermodesulfobacteriota</taxon>
        <taxon>Desulfobacteria</taxon>
        <taxon>Desulfatiglandales</taxon>
        <taxon>Desulfatiglandaceae</taxon>
        <taxon>Desulfatiglans</taxon>
        <taxon>environmental samples</taxon>
    </lineage>
</organism>
<proteinExistence type="inferred from homology"/>
<comment type="cofactor">
    <cofactor evidence="3">
        <name>Mg(2+)</name>
        <dbReference type="ChEBI" id="CHEBI:18420"/>
    </cofactor>
    <text evidence="3">Binds 2 magnesium ions per subunit.</text>
</comment>
<keyword evidence="2" id="KW-0378">Hydrolase</keyword>
<dbReference type="InterPro" id="IPR050792">
    <property type="entry name" value="ADP-ribosylglycohydrolase"/>
</dbReference>
<feature type="binding site" evidence="3">
    <location>
        <position position="59"/>
    </location>
    <ligand>
        <name>Mg(2+)</name>
        <dbReference type="ChEBI" id="CHEBI:18420"/>
        <label>1</label>
    </ligand>
</feature>
<dbReference type="PANTHER" id="PTHR16222:SF24">
    <property type="entry name" value="ADP-RIBOSYLHYDROLASE ARH3"/>
    <property type="match status" value="1"/>
</dbReference>
<dbReference type="GO" id="GO:0016787">
    <property type="term" value="F:hydrolase activity"/>
    <property type="evidence" value="ECO:0007669"/>
    <property type="project" value="UniProtKB-KW"/>
</dbReference>
<dbReference type="InterPro" id="IPR005502">
    <property type="entry name" value="Ribosyl_crysJ1"/>
</dbReference>
<gene>
    <name evidence="4" type="ORF">TRIP_B40161</name>
</gene>
<accession>A0A653ADU6</accession>
<name>A0A653ADU6_UNCDX</name>
<evidence type="ECO:0000256" key="1">
    <source>
        <dbReference type="ARBA" id="ARBA00010702"/>
    </source>
</evidence>
<dbReference type="AlphaFoldDB" id="A0A653ADU6"/>
<dbReference type="PANTHER" id="PTHR16222">
    <property type="entry name" value="ADP-RIBOSYLGLYCOHYDROLASE"/>
    <property type="match status" value="1"/>
</dbReference>
<evidence type="ECO:0000256" key="2">
    <source>
        <dbReference type="ARBA" id="ARBA00022801"/>
    </source>
</evidence>
<keyword evidence="3" id="KW-0479">Metal-binding</keyword>
<dbReference type="InterPro" id="IPR036705">
    <property type="entry name" value="Ribosyl_crysJ1_sf"/>
</dbReference>